<reference evidence="2" key="1">
    <citation type="journal article" date="2019" name="Int. J. Syst. Evol. Microbiol.">
        <title>The Global Catalogue of Microorganisms (GCM) 10K type strain sequencing project: providing services to taxonomists for standard genome sequencing and annotation.</title>
        <authorList>
            <consortium name="The Broad Institute Genomics Platform"/>
            <consortium name="The Broad Institute Genome Sequencing Center for Infectious Disease"/>
            <person name="Wu L."/>
            <person name="Ma J."/>
        </authorList>
    </citation>
    <scope>NUCLEOTIDE SEQUENCE [LARGE SCALE GENOMIC DNA]</scope>
    <source>
        <strain evidence="2">CGMCC 4.7400</strain>
    </source>
</reference>
<organism evidence="1 2">
    <name type="scientific">Streptomyces flavalbus</name>
    <dbReference type="NCBI Taxonomy" id="2665155"/>
    <lineage>
        <taxon>Bacteria</taxon>
        <taxon>Bacillati</taxon>
        <taxon>Actinomycetota</taxon>
        <taxon>Actinomycetes</taxon>
        <taxon>Kitasatosporales</taxon>
        <taxon>Streptomycetaceae</taxon>
        <taxon>Streptomyces</taxon>
    </lineage>
</organism>
<dbReference type="RefSeq" id="WP_381608536.1">
    <property type="nucleotide sequence ID" value="NZ_JBHTEB010000001.1"/>
</dbReference>
<dbReference type="Proteomes" id="UP001597023">
    <property type="component" value="Unassembled WGS sequence"/>
</dbReference>
<accession>A0ABW2WA92</accession>
<comment type="caution">
    <text evidence="1">The sequence shown here is derived from an EMBL/GenBank/DDBJ whole genome shotgun (WGS) entry which is preliminary data.</text>
</comment>
<evidence type="ECO:0000313" key="1">
    <source>
        <dbReference type="EMBL" id="MFD0315447.1"/>
    </source>
</evidence>
<evidence type="ECO:0000313" key="2">
    <source>
        <dbReference type="Proteomes" id="UP001597023"/>
    </source>
</evidence>
<keyword evidence="2" id="KW-1185">Reference proteome</keyword>
<sequence>MDTRTVYFLDVSLAGVLPSAPSHWLVEMDDPGLPCVSAAGRQPLEAVRFRAAQDGV</sequence>
<dbReference type="EMBL" id="JBHTEB010000001">
    <property type="protein sequence ID" value="MFD0315447.1"/>
    <property type="molecule type" value="Genomic_DNA"/>
</dbReference>
<proteinExistence type="predicted"/>
<protein>
    <submittedName>
        <fullName evidence="1">Uncharacterized protein</fullName>
    </submittedName>
</protein>
<gene>
    <name evidence="1" type="ORF">ACFQZ6_14660</name>
</gene>
<name>A0ABW2WA92_9ACTN</name>